<name>A0A346TPZ6_9ABAC</name>
<reference evidence="1 2" key="1">
    <citation type="submission" date="2018-05" db="EMBL/GenBank/DDBJ databases">
        <title>The complete genome sequence of an alphabaculovirus isolated from the southern armyworm, Spodoptera eridania.</title>
        <authorList>
            <person name="Harrison R.L."/>
            <person name="Rowley D.L."/>
        </authorList>
    </citation>
    <scope>NUCLEOTIDE SEQUENCE [LARGE SCALE GENOMIC DNA]</scope>
    <source>
        <strain evidence="1">251</strain>
    </source>
</reference>
<evidence type="ECO:0000313" key="2">
    <source>
        <dbReference type="Proteomes" id="UP000503448"/>
    </source>
</evidence>
<dbReference type="KEGG" id="vg:65102306"/>
<organism evidence="1 2">
    <name type="scientific">Spodoptera eridania nucleopolyhedrovirus</name>
    <dbReference type="NCBI Taxonomy" id="2315721"/>
    <lineage>
        <taxon>Viruses</taxon>
        <taxon>Viruses incertae sedis</taxon>
        <taxon>Naldaviricetes</taxon>
        <taxon>Lefavirales</taxon>
        <taxon>Baculoviridae</taxon>
        <taxon>Alphabaculovirus</taxon>
        <taxon>Alphabaculovirus speridaniae</taxon>
    </lineage>
</organism>
<dbReference type="Proteomes" id="UP000503448">
    <property type="component" value="Segment"/>
</dbReference>
<dbReference type="RefSeq" id="YP_010087059.1">
    <property type="nucleotide sequence ID" value="NC_055502.1"/>
</dbReference>
<evidence type="ECO:0000313" key="1">
    <source>
        <dbReference type="EMBL" id="AXU41656.1"/>
    </source>
</evidence>
<sequence>MSFQPRCLKSLAFTTAINDAKTNRIVNEAIPNFIVDDLWRDYLNSHRLSCDAIMEYVYRTNDFSGALKCVLKHNTYCEETLRFEWNLKRDIDWCADDSTTLHDALYTYFLRNLTKLSKEEGIEFVLMYMYALSEWPQFMPRQLTVTIKGFNSGGKCHDCDEEGANEYDHVFFEILSYKMYAFNQTNSIKLMNRLLLRDERFRCEECGALLISYIDPIY</sequence>
<dbReference type="EMBL" id="MH320559">
    <property type="protein sequence ID" value="AXU41656.1"/>
    <property type="molecule type" value="Genomic_DNA"/>
</dbReference>
<protein>
    <submittedName>
        <fullName evidence="1">ORF58</fullName>
    </submittedName>
</protein>
<keyword evidence="2" id="KW-1185">Reference proteome</keyword>
<accession>A0A346TPZ6</accession>
<dbReference type="GeneID" id="65102306"/>
<proteinExistence type="predicted"/>